<dbReference type="Proteomes" id="UP000198915">
    <property type="component" value="Unassembled WGS sequence"/>
</dbReference>
<feature type="domain" description="Solute-binding protein family 5" evidence="5">
    <location>
        <begin position="87"/>
        <end position="446"/>
    </location>
</feature>
<reference evidence="7" key="1">
    <citation type="submission" date="2016-10" db="EMBL/GenBank/DDBJ databases">
        <authorList>
            <person name="Varghese N."/>
            <person name="Submissions S."/>
        </authorList>
    </citation>
    <scope>NUCLEOTIDE SEQUENCE [LARGE SCALE GENOMIC DNA]</scope>
    <source>
        <strain evidence="7">OK042</strain>
    </source>
</reference>
<dbReference type="Gene3D" id="3.90.76.10">
    <property type="entry name" value="Dipeptide-binding Protein, Domain 1"/>
    <property type="match status" value="1"/>
</dbReference>
<dbReference type="AlphaFoldDB" id="A0A1I4DE47"/>
<protein>
    <submittedName>
        <fullName evidence="6">Peptide/nickel transport system substrate-binding protein</fullName>
    </submittedName>
</protein>
<proteinExistence type="inferred from homology"/>
<evidence type="ECO:0000313" key="6">
    <source>
        <dbReference type="EMBL" id="SFK90647.1"/>
    </source>
</evidence>
<dbReference type="Gene3D" id="3.10.105.10">
    <property type="entry name" value="Dipeptide-binding Protein, Domain 3"/>
    <property type="match status" value="1"/>
</dbReference>
<evidence type="ECO:0000256" key="2">
    <source>
        <dbReference type="ARBA" id="ARBA00022448"/>
    </source>
</evidence>
<dbReference type="InterPro" id="IPR030678">
    <property type="entry name" value="Peptide/Ni-bd"/>
</dbReference>
<keyword evidence="3 4" id="KW-0732">Signal</keyword>
<accession>A0A1I4DE47</accession>
<dbReference type="GO" id="GO:0043190">
    <property type="term" value="C:ATP-binding cassette (ABC) transporter complex"/>
    <property type="evidence" value="ECO:0007669"/>
    <property type="project" value="InterPro"/>
</dbReference>
<gene>
    <name evidence="6" type="ORF">SAMN05518846_12363</name>
</gene>
<sequence length="532" mass="58706">MKKLASMVCVLLLSVGLLAGCGGAPNDSSAAPAGGTAETGPKKGGTIIVGLNGDPTTYNPDFKGDDNGFAIYQNIFNRLYKINNKQEIVPDLAESYALSSDGKELTFHLHKNVKWHDGKPFSSADVKFTYDTIIKEKGQISGSLSSIQEITTPDDNTVVFKLKQNDSALLGYLSWYGCFIMPKHLYEGTDWGTNPANQKPVGTGPFKFVEHQKGVSITLERNDEYWGDVPYLDRVVFSIMSDSNTATQALYNGQLDFLGIEPPLAEAERFMSDPQLKAGKQNWPSRFHVAFNVSEGPFANLKLREAVAYGINRDEVIKKALKGVGLSAKTAMTPLYQWALNSTDVYPDRNVEKAKKLMEDAGYKADSKGMYLTATLDVFNSEPFPDIATVLKDNLKDIGIDVKINVMEGAAWDEKVWNNKNYEFTLLSGYQGPDPGGLYGRFASEGTMNIMKYSNPKLDENLKKGAALVKEEERAPFYKEAQKLLVADKPMVPIAEQIGVVPYQAYIMGAPTSPEAIQKTGFTEFTYVWINK</sequence>
<dbReference type="RefSeq" id="WP_092276423.1">
    <property type="nucleotide sequence ID" value="NZ_BJOE01000002.1"/>
</dbReference>
<dbReference type="Pfam" id="PF00496">
    <property type="entry name" value="SBP_bac_5"/>
    <property type="match status" value="1"/>
</dbReference>
<feature type="signal peptide" evidence="4">
    <location>
        <begin position="1"/>
        <end position="19"/>
    </location>
</feature>
<comment type="similarity">
    <text evidence="1">Belongs to the bacterial solute-binding protein 5 family.</text>
</comment>
<dbReference type="PANTHER" id="PTHR30290:SF9">
    <property type="entry name" value="OLIGOPEPTIDE-BINDING PROTEIN APPA"/>
    <property type="match status" value="1"/>
</dbReference>
<keyword evidence="2" id="KW-0813">Transport</keyword>
<organism evidence="6 7">
    <name type="scientific">Brevibacillus centrosporus</name>
    <dbReference type="NCBI Taxonomy" id="54910"/>
    <lineage>
        <taxon>Bacteria</taxon>
        <taxon>Bacillati</taxon>
        <taxon>Bacillota</taxon>
        <taxon>Bacilli</taxon>
        <taxon>Bacillales</taxon>
        <taxon>Paenibacillaceae</taxon>
        <taxon>Brevibacillus</taxon>
    </lineage>
</organism>
<dbReference type="GO" id="GO:1904680">
    <property type="term" value="F:peptide transmembrane transporter activity"/>
    <property type="evidence" value="ECO:0007669"/>
    <property type="project" value="TreeGrafter"/>
</dbReference>
<dbReference type="SUPFAM" id="SSF53850">
    <property type="entry name" value="Periplasmic binding protein-like II"/>
    <property type="match status" value="1"/>
</dbReference>
<dbReference type="InterPro" id="IPR000914">
    <property type="entry name" value="SBP_5_dom"/>
</dbReference>
<name>A0A1I4DE47_9BACL</name>
<evidence type="ECO:0000256" key="3">
    <source>
        <dbReference type="ARBA" id="ARBA00022729"/>
    </source>
</evidence>
<evidence type="ECO:0000259" key="5">
    <source>
        <dbReference type="Pfam" id="PF00496"/>
    </source>
</evidence>
<dbReference type="GO" id="GO:0042597">
    <property type="term" value="C:periplasmic space"/>
    <property type="evidence" value="ECO:0007669"/>
    <property type="project" value="UniProtKB-ARBA"/>
</dbReference>
<evidence type="ECO:0000256" key="4">
    <source>
        <dbReference type="SAM" id="SignalP"/>
    </source>
</evidence>
<dbReference type="EMBL" id="FORT01000023">
    <property type="protein sequence ID" value="SFK90647.1"/>
    <property type="molecule type" value="Genomic_DNA"/>
</dbReference>
<dbReference type="PIRSF" id="PIRSF002741">
    <property type="entry name" value="MppA"/>
    <property type="match status" value="1"/>
</dbReference>
<keyword evidence="7" id="KW-1185">Reference proteome</keyword>
<dbReference type="InterPro" id="IPR039424">
    <property type="entry name" value="SBP_5"/>
</dbReference>
<dbReference type="PANTHER" id="PTHR30290">
    <property type="entry name" value="PERIPLASMIC BINDING COMPONENT OF ABC TRANSPORTER"/>
    <property type="match status" value="1"/>
</dbReference>
<feature type="chain" id="PRO_5039375639" evidence="4">
    <location>
        <begin position="20"/>
        <end position="532"/>
    </location>
</feature>
<dbReference type="CDD" id="cd08517">
    <property type="entry name" value="PBP2_NikA_DppA_OppA_like_13"/>
    <property type="match status" value="1"/>
</dbReference>
<evidence type="ECO:0000256" key="1">
    <source>
        <dbReference type="ARBA" id="ARBA00005695"/>
    </source>
</evidence>
<evidence type="ECO:0000313" key="7">
    <source>
        <dbReference type="Proteomes" id="UP000198915"/>
    </source>
</evidence>
<dbReference type="STRING" id="1884381.SAMN05518846_12363"/>
<dbReference type="PROSITE" id="PS51257">
    <property type="entry name" value="PROKAR_LIPOPROTEIN"/>
    <property type="match status" value="1"/>
</dbReference>
<dbReference type="GO" id="GO:0015833">
    <property type="term" value="P:peptide transport"/>
    <property type="evidence" value="ECO:0007669"/>
    <property type="project" value="TreeGrafter"/>
</dbReference>
<dbReference type="Gene3D" id="3.40.190.10">
    <property type="entry name" value="Periplasmic binding protein-like II"/>
    <property type="match status" value="1"/>
</dbReference>